<comment type="caution">
    <text evidence="2">The sequence shown here is derived from an EMBL/GenBank/DDBJ whole genome shotgun (WGS) entry which is preliminary data.</text>
</comment>
<dbReference type="PROSITE" id="PS51186">
    <property type="entry name" value="GNAT"/>
    <property type="match status" value="1"/>
</dbReference>
<dbReference type="CDD" id="cd04301">
    <property type="entry name" value="NAT_SF"/>
    <property type="match status" value="1"/>
</dbReference>
<name>A0A0Q3VG44_9BACI</name>
<accession>A0A0Q3VG44</accession>
<dbReference type="Proteomes" id="UP000050996">
    <property type="component" value="Unassembled WGS sequence"/>
</dbReference>
<organism evidence="2 3">
    <name type="scientific">Cytobacillus solani</name>
    <dbReference type="NCBI Taxonomy" id="1637975"/>
    <lineage>
        <taxon>Bacteria</taxon>
        <taxon>Bacillati</taxon>
        <taxon>Bacillota</taxon>
        <taxon>Bacilli</taxon>
        <taxon>Bacillales</taxon>
        <taxon>Bacillaceae</taxon>
        <taxon>Cytobacillus</taxon>
    </lineage>
</organism>
<dbReference type="RefSeq" id="WP_053474995.1">
    <property type="nucleotide sequence ID" value="NZ_CP041305.1"/>
</dbReference>
<gene>
    <name evidence="2" type="ORF">AN957_07480</name>
</gene>
<sequence>MLSDLELMEHHVNVLFKHDTENRITVVNEPPYDNAPRIFVGITNIGSVIRFSNALDESLVEKLEQVIATDPGANLGEVINVLSIYRPLSNFWIGHAYVFPNKRDTAHAQAIQVTHENKELLKPYYPYTFEDFEYKQPCFVIVEDNFPVSICCSARKTTKADEASLFTHEDYRGRGYGIDVTNAWAAAVQKQGRIALYSTSWDNFASQSVAKKLKLLQYGTVIHMS</sequence>
<evidence type="ECO:0000313" key="2">
    <source>
        <dbReference type="EMBL" id="KQL18426.1"/>
    </source>
</evidence>
<dbReference type="Pfam" id="PF12746">
    <property type="entry name" value="GNAT_acetyltran"/>
    <property type="match status" value="1"/>
</dbReference>
<dbReference type="InterPro" id="IPR000182">
    <property type="entry name" value="GNAT_dom"/>
</dbReference>
<dbReference type="EMBL" id="LJIX01000006">
    <property type="protein sequence ID" value="KQL18426.1"/>
    <property type="molecule type" value="Genomic_DNA"/>
</dbReference>
<dbReference type="GO" id="GO:0016747">
    <property type="term" value="F:acyltransferase activity, transferring groups other than amino-acyl groups"/>
    <property type="evidence" value="ECO:0007669"/>
    <property type="project" value="InterPro"/>
</dbReference>
<dbReference type="InterPro" id="IPR016181">
    <property type="entry name" value="Acyl_CoA_acyltransferase"/>
</dbReference>
<dbReference type="PATRIC" id="fig|1637975.4.peg.1226"/>
<keyword evidence="3" id="KW-1185">Reference proteome</keyword>
<dbReference type="InterPro" id="IPR027365">
    <property type="entry name" value="GNAT_acetyltra_YdfB-like"/>
</dbReference>
<evidence type="ECO:0000313" key="3">
    <source>
        <dbReference type="Proteomes" id="UP000050996"/>
    </source>
</evidence>
<dbReference type="AlphaFoldDB" id="A0A0Q3VG44"/>
<proteinExistence type="predicted"/>
<reference evidence="2 3" key="1">
    <citation type="submission" date="2015-09" db="EMBL/GenBank/DDBJ databases">
        <title>Genome sequencing project for genomic taxonomy and phylogenomics of Bacillus-like bacteria.</title>
        <authorList>
            <person name="Liu B."/>
            <person name="Wang J."/>
            <person name="Zhu Y."/>
            <person name="Liu G."/>
            <person name="Chen Q."/>
            <person name="Chen Z."/>
            <person name="Lan J."/>
            <person name="Che J."/>
            <person name="Ge C."/>
            <person name="Shi H."/>
            <person name="Pan Z."/>
            <person name="Liu X."/>
        </authorList>
    </citation>
    <scope>NUCLEOTIDE SEQUENCE [LARGE SCALE GENOMIC DNA]</scope>
    <source>
        <strain evidence="2 3">FJAT-18043</strain>
    </source>
</reference>
<dbReference type="Gene3D" id="3.40.630.30">
    <property type="match status" value="1"/>
</dbReference>
<protein>
    <recommendedName>
        <fullName evidence="1">N-acetyltransferase domain-containing protein</fullName>
    </recommendedName>
</protein>
<dbReference type="STRING" id="1637975.AN957_07480"/>
<dbReference type="SUPFAM" id="SSF55729">
    <property type="entry name" value="Acyl-CoA N-acyltransferases (Nat)"/>
    <property type="match status" value="1"/>
</dbReference>
<feature type="domain" description="N-acetyltransferase" evidence="1">
    <location>
        <begin position="100"/>
        <end position="225"/>
    </location>
</feature>
<evidence type="ECO:0000259" key="1">
    <source>
        <dbReference type="PROSITE" id="PS51186"/>
    </source>
</evidence>